<gene>
    <name evidence="2" type="ORF">PXEA_LOCUS20136</name>
</gene>
<feature type="compositionally biased region" description="Low complexity" evidence="1">
    <location>
        <begin position="247"/>
        <end position="256"/>
    </location>
</feature>
<feature type="compositionally biased region" description="Pro residues" evidence="1">
    <location>
        <begin position="127"/>
        <end position="142"/>
    </location>
</feature>
<evidence type="ECO:0000313" key="3">
    <source>
        <dbReference type="Proteomes" id="UP000784294"/>
    </source>
</evidence>
<feature type="compositionally biased region" description="Basic and acidic residues" evidence="1">
    <location>
        <begin position="178"/>
        <end position="193"/>
    </location>
</feature>
<dbReference type="Proteomes" id="UP000784294">
    <property type="component" value="Unassembled WGS sequence"/>
</dbReference>
<dbReference type="EMBL" id="CAAALY010082041">
    <property type="protein sequence ID" value="VEL26696.1"/>
    <property type="molecule type" value="Genomic_DNA"/>
</dbReference>
<feature type="compositionally biased region" description="Pro residues" evidence="1">
    <location>
        <begin position="98"/>
        <end position="111"/>
    </location>
</feature>
<proteinExistence type="predicted"/>
<accession>A0A448X366</accession>
<feature type="compositionally biased region" description="Low complexity" evidence="1">
    <location>
        <begin position="87"/>
        <end position="97"/>
    </location>
</feature>
<organism evidence="2 3">
    <name type="scientific">Protopolystoma xenopodis</name>
    <dbReference type="NCBI Taxonomy" id="117903"/>
    <lineage>
        <taxon>Eukaryota</taxon>
        <taxon>Metazoa</taxon>
        <taxon>Spiralia</taxon>
        <taxon>Lophotrochozoa</taxon>
        <taxon>Platyhelminthes</taxon>
        <taxon>Monogenea</taxon>
        <taxon>Polyopisthocotylea</taxon>
        <taxon>Polystomatidea</taxon>
        <taxon>Polystomatidae</taxon>
        <taxon>Protopolystoma</taxon>
    </lineage>
</organism>
<name>A0A448X366_9PLAT</name>
<protein>
    <submittedName>
        <fullName evidence="2">Uncharacterized protein</fullName>
    </submittedName>
</protein>
<feature type="compositionally biased region" description="Pro residues" evidence="1">
    <location>
        <begin position="29"/>
        <end position="38"/>
    </location>
</feature>
<dbReference type="AlphaFoldDB" id="A0A448X366"/>
<keyword evidence="3" id="KW-1185">Reference proteome</keyword>
<reference evidence="2" key="1">
    <citation type="submission" date="2018-11" db="EMBL/GenBank/DDBJ databases">
        <authorList>
            <consortium name="Pathogen Informatics"/>
        </authorList>
    </citation>
    <scope>NUCLEOTIDE SEQUENCE</scope>
</reference>
<sequence length="298" mass="32605">MDDPKDSDNDFSDENDSCPYDSSSMGRPMRPPMRPQGPPGQFRPNNRLPFPPTYRGPMTRCPPRGMPMPMPGNRSPTFCSFDYSSNMRGGPPNMMPYRPGPPGPPGPPRPPFDAYGPSSNQQMMYRGPPPHGIPPRFPPGVPYPMSGFPMPPMPPLSDDAKLEDEESIENEESDSEDKDDRKERVQDDNRPLDEGQMMTGAPGYPPGIMQMGYRIRGPPPHPMHPHMNEGPPGASFRGPMPIPSSGPPNSMGGPPNSLGPPPPYPFPGPQSRSSEGSVWLIYLTFALILSSKCIVSLL</sequence>
<feature type="compositionally biased region" description="Acidic residues" evidence="1">
    <location>
        <begin position="161"/>
        <end position="177"/>
    </location>
</feature>
<comment type="caution">
    <text evidence="2">The sequence shown here is derived from an EMBL/GenBank/DDBJ whole genome shotgun (WGS) entry which is preliminary data.</text>
</comment>
<feature type="compositionally biased region" description="Pro residues" evidence="1">
    <location>
        <begin position="257"/>
        <end position="268"/>
    </location>
</feature>
<feature type="region of interest" description="Disordered" evidence="1">
    <location>
        <begin position="1"/>
        <end position="273"/>
    </location>
</feature>
<evidence type="ECO:0000313" key="2">
    <source>
        <dbReference type="EMBL" id="VEL26696.1"/>
    </source>
</evidence>
<evidence type="ECO:0000256" key="1">
    <source>
        <dbReference type="SAM" id="MobiDB-lite"/>
    </source>
</evidence>